<reference evidence="2 3" key="1">
    <citation type="journal article" date="2019" name="PLoS Negl. Trop. Dis.">
        <title>Revisiting the worldwide diversity of Leptospira species in the environment.</title>
        <authorList>
            <person name="Vincent A.T."/>
            <person name="Schiettekatte O."/>
            <person name="Bourhy P."/>
            <person name="Veyrier F.J."/>
            <person name="Picardeau M."/>
        </authorList>
    </citation>
    <scope>NUCLEOTIDE SEQUENCE [LARGE SCALE GENOMIC DNA]</scope>
    <source>
        <strain evidence="2 3">201702444</strain>
    </source>
</reference>
<accession>A0A5F2B202</accession>
<dbReference type="AlphaFoldDB" id="A0A5F2B202"/>
<comment type="caution">
    <text evidence="2">The sequence shown here is derived from an EMBL/GenBank/DDBJ whole genome shotgun (WGS) entry which is preliminary data.</text>
</comment>
<evidence type="ECO:0000313" key="2">
    <source>
        <dbReference type="EMBL" id="TGL92930.1"/>
    </source>
</evidence>
<dbReference type="PANTHER" id="PTHR35812:SF1">
    <property type="entry name" value="LIPOPROTEIN"/>
    <property type="match status" value="1"/>
</dbReference>
<sequence>MRFILIFLAMLQFVLCVKPPDKPDPPYVVLQYLQSVNSSQNQNNQPPAEECPTGFSNFNANAISDTGQINCYGGGGGGASIPCTAGGEDADYNNIPNARSFVGPTQYCKYAADYTTLDTLHGLTWKSCAQGQSGSNCGIGLPTSITWTDANAGLPGSCAELNTLNAGKGYAGKTNWRIPTVRELASLLHYTNNPHIDSQFPNTFSGISYWTNTIDPLNLGSNFVIRIDAPNLGFYSNTQGSIINLRCVSGNTISPFAFVDNGDGTVTDSNTNLLWMKCVDGTAGPACPGAASAIDWNAARMTCELSNFAGRNNWRLPNPNELLSIADYTQPVAPLIHPIFPNSPGSHWTSTTFDNMKTSALLFDFTNGRLGSNDKSSSLSVRCVTAN</sequence>
<evidence type="ECO:0000259" key="1">
    <source>
        <dbReference type="Pfam" id="PF07603"/>
    </source>
</evidence>
<dbReference type="Proteomes" id="UP000298429">
    <property type="component" value="Unassembled WGS sequence"/>
</dbReference>
<feature type="domain" description="Lcl C-terminal" evidence="1">
    <location>
        <begin position="264"/>
        <end position="384"/>
    </location>
</feature>
<feature type="domain" description="Lcl C-terminal" evidence="1">
    <location>
        <begin position="115"/>
        <end position="248"/>
    </location>
</feature>
<protein>
    <submittedName>
        <fullName evidence="2">DUF1566 domain-containing protein</fullName>
    </submittedName>
</protein>
<gene>
    <name evidence="2" type="ORF">EHQ76_19210</name>
</gene>
<dbReference type="EMBL" id="RQGN01000103">
    <property type="protein sequence ID" value="TGL92930.1"/>
    <property type="molecule type" value="Genomic_DNA"/>
</dbReference>
<proteinExistence type="predicted"/>
<dbReference type="OrthoDB" id="341917at2"/>
<dbReference type="RefSeq" id="WP_135672462.1">
    <property type="nucleotide sequence ID" value="NZ_RQGN01000103.1"/>
</dbReference>
<organism evidence="2 3">
    <name type="scientific">Leptospira barantonii</name>
    <dbReference type="NCBI Taxonomy" id="2023184"/>
    <lineage>
        <taxon>Bacteria</taxon>
        <taxon>Pseudomonadati</taxon>
        <taxon>Spirochaetota</taxon>
        <taxon>Spirochaetia</taxon>
        <taxon>Leptospirales</taxon>
        <taxon>Leptospiraceae</taxon>
        <taxon>Leptospira</taxon>
    </lineage>
</organism>
<dbReference type="InterPro" id="IPR011460">
    <property type="entry name" value="Lcl_C"/>
</dbReference>
<dbReference type="PANTHER" id="PTHR35812">
    <property type="entry name" value="LIPOPROTEIN"/>
    <property type="match status" value="1"/>
</dbReference>
<dbReference type="Pfam" id="PF07603">
    <property type="entry name" value="Lcl_C"/>
    <property type="match status" value="2"/>
</dbReference>
<name>A0A5F2B202_9LEPT</name>
<evidence type="ECO:0000313" key="3">
    <source>
        <dbReference type="Proteomes" id="UP000298429"/>
    </source>
</evidence>